<evidence type="ECO:0000256" key="1">
    <source>
        <dbReference type="ARBA" id="ARBA00004162"/>
    </source>
</evidence>
<dbReference type="InterPro" id="IPR003400">
    <property type="entry name" value="ExbD"/>
</dbReference>
<keyword evidence="7" id="KW-0653">Protein transport</keyword>
<evidence type="ECO:0000256" key="6">
    <source>
        <dbReference type="ARBA" id="ARBA00023136"/>
    </source>
</evidence>
<keyword evidence="6 8" id="KW-0472">Membrane</keyword>
<dbReference type="EMBL" id="JBHRTR010000027">
    <property type="protein sequence ID" value="MFC3228016.1"/>
    <property type="molecule type" value="Genomic_DNA"/>
</dbReference>
<keyword evidence="3" id="KW-1003">Cell membrane</keyword>
<dbReference type="Pfam" id="PF02472">
    <property type="entry name" value="ExbD"/>
    <property type="match status" value="1"/>
</dbReference>
<evidence type="ECO:0000256" key="4">
    <source>
        <dbReference type="ARBA" id="ARBA00022692"/>
    </source>
</evidence>
<dbReference type="RefSeq" id="WP_379900727.1">
    <property type="nucleotide sequence ID" value="NZ_JBHRTR010000027.1"/>
</dbReference>
<evidence type="ECO:0000313" key="9">
    <source>
        <dbReference type="EMBL" id="MFC3228016.1"/>
    </source>
</evidence>
<comment type="similarity">
    <text evidence="2 7">Belongs to the ExbD/TolR family.</text>
</comment>
<gene>
    <name evidence="9" type="ORF">ACFOGJ_12285</name>
</gene>
<feature type="transmembrane region" description="Helical" evidence="8">
    <location>
        <begin position="27"/>
        <end position="47"/>
    </location>
</feature>
<comment type="caution">
    <text evidence="9">The sequence shown here is derived from an EMBL/GenBank/DDBJ whole genome shotgun (WGS) entry which is preliminary data.</text>
</comment>
<name>A0ABV7L021_9PROT</name>
<accession>A0ABV7L021</accession>
<keyword evidence="10" id="KW-1185">Reference proteome</keyword>
<sequence>MRSLRRGTEDAAATGDGTGGDDGSLSLVNIAFLLLAFFVMAGAISAADPFPVSPPPGMAPPLAESEIPELLIAADGRMALDGSPVAVAPDVAAPGVAAGGAPVTTSRDLEAALAALTEPPAVLRLRVDGGADAGGLMRLLERLRTAGVGEVVLVTRAAAPAAAPASAR</sequence>
<evidence type="ECO:0000256" key="3">
    <source>
        <dbReference type="ARBA" id="ARBA00022475"/>
    </source>
</evidence>
<protein>
    <submittedName>
        <fullName evidence="9">ExbD/TolR family protein</fullName>
    </submittedName>
</protein>
<proteinExistence type="inferred from homology"/>
<reference evidence="10" key="1">
    <citation type="journal article" date="2019" name="Int. J. Syst. Evol. Microbiol.">
        <title>The Global Catalogue of Microorganisms (GCM) 10K type strain sequencing project: providing services to taxonomists for standard genome sequencing and annotation.</title>
        <authorList>
            <consortium name="The Broad Institute Genomics Platform"/>
            <consortium name="The Broad Institute Genome Sequencing Center for Infectious Disease"/>
            <person name="Wu L."/>
            <person name="Ma J."/>
        </authorList>
    </citation>
    <scope>NUCLEOTIDE SEQUENCE [LARGE SCALE GENOMIC DNA]</scope>
    <source>
        <strain evidence="10">KCTC 42964</strain>
    </source>
</reference>
<keyword evidence="4 7" id="KW-0812">Transmembrane</keyword>
<keyword evidence="5 8" id="KW-1133">Transmembrane helix</keyword>
<evidence type="ECO:0000256" key="5">
    <source>
        <dbReference type="ARBA" id="ARBA00022989"/>
    </source>
</evidence>
<evidence type="ECO:0000313" key="10">
    <source>
        <dbReference type="Proteomes" id="UP001595528"/>
    </source>
</evidence>
<keyword evidence="7" id="KW-0813">Transport</keyword>
<evidence type="ECO:0000256" key="7">
    <source>
        <dbReference type="RuleBase" id="RU003879"/>
    </source>
</evidence>
<dbReference type="Proteomes" id="UP001595528">
    <property type="component" value="Unassembled WGS sequence"/>
</dbReference>
<organism evidence="9 10">
    <name type="scientific">Marinibaculum pumilum</name>
    <dbReference type="NCBI Taxonomy" id="1766165"/>
    <lineage>
        <taxon>Bacteria</taxon>
        <taxon>Pseudomonadati</taxon>
        <taxon>Pseudomonadota</taxon>
        <taxon>Alphaproteobacteria</taxon>
        <taxon>Rhodospirillales</taxon>
        <taxon>Rhodospirillaceae</taxon>
        <taxon>Marinibaculum</taxon>
    </lineage>
</organism>
<comment type="subcellular location">
    <subcellularLocation>
        <location evidence="1">Cell membrane</location>
        <topology evidence="1">Single-pass membrane protein</topology>
    </subcellularLocation>
    <subcellularLocation>
        <location evidence="7">Cell membrane</location>
        <topology evidence="7">Single-pass type II membrane protein</topology>
    </subcellularLocation>
</comment>
<evidence type="ECO:0000256" key="8">
    <source>
        <dbReference type="SAM" id="Phobius"/>
    </source>
</evidence>
<evidence type="ECO:0000256" key="2">
    <source>
        <dbReference type="ARBA" id="ARBA00005811"/>
    </source>
</evidence>